<organism evidence="1 2">
    <name type="scientific">Ameca splendens</name>
    <dbReference type="NCBI Taxonomy" id="208324"/>
    <lineage>
        <taxon>Eukaryota</taxon>
        <taxon>Metazoa</taxon>
        <taxon>Chordata</taxon>
        <taxon>Craniata</taxon>
        <taxon>Vertebrata</taxon>
        <taxon>Euteleostomi</taxon>
        <taxon>Actinopterygii</taxon>
        <taxon>Neopterygii</taxon>
        <taxon>Teleostei</taxon>
        <taxon>Neoteleostei</taxon>
        <taxon>Acanthomorphata</taxon>
        <taxon>Ovalentaria</taxon>
        <taxon>Atherinomorphae</taxon>
        <taxon>Cyprinodontiformes</taxon>
        <taxon>Goodeidae</taxon>
        <taxon>Ameca</taxon>
    </lineage>
</organism>
<keyword evidence="2" id="KW-1185">Reference proteome</keyword>
<name>A0ABV1A0U3_9TELE</name>
<reference evidence="1 2" key="1">
    <citation type="submission" date="2021-06" db="EMBL/GenBank/DDBJ databases">
        <authorList>
            <person name="Palmer J.M."/>
        </authorList>
    </citation>
    <scope>NUCLEOTIDE SEQUENCE [LARGE SCALE GENOMIC DNA]</scope>
    <source>
        <strain evidence="1 2">AS_MEX2019</strain>
        <tissue evidence="1">Muscle</tissue>
    </source>
</reference>
<evidence type="ECO:0000313" key="2">
    <source>
        <dbReference type="Proteomes" id="UP001469553"/>
    </source>
</evidence>
<evidence type="ECO:0000313" key="1">
    <source>
        <dbReference type="EMBL" id="MEQ2312143.1"/>
    </source>
</evidence>
<dbReference type="EMBL" id="JAHRIP010078227">
    <property type="protein sequence ID" value="MEQ2312143.1"/>
    <property type="molecule type" value="Genomic_DNA"/>
</dbReference>
<dbReference type="Proteomes" id="UP001469553">
    <property type="component" value="Unassembled WGS sequence"/>
</dbReference>
<proteinExistence type="predicted"/>
<comment type="caution">
    <text evidence="1">The sequence shown here is derived from an EMBL/GenBank/DDBJ whole genome shotgun (WGS) entry which is preliminary data.</text>
</comment>
<sequence length="99" mass="11665">MVNNSFMVNNKAKDLKQHIVRVTKGIYVLYIFSYNDVFTCKALTTKGLRTIRLRDPLFNRDGTDCKELKRGQLSHRNQRWLRHDKISVARINQSKQTPD</sequence>
<accession>A0ABV1A0U3</accession>
<protein>
    <submittedName>
        <fullName evidence="1">Uncharacterized protein</fullName>
    </submittedName>
</protein>
<gene>
    <name evidence="1" type="ORF">AMECASPLE_027845</name>
</gene>